<dbReference type="InterPro" id="IPR007345">
    <property type="entry name" value="Polysacch_pyruvyl_Trfase"/>
</dbReference>
<dbReference type="EMBL" id="JAKKOR010000014">
    <property type="protein sequence ID" value="MCF8590577.1"/>
    <property type="molecule type" value="Genomic_DNA"/>
</dbReference>
<keyword evidence="3" id="KW-1185">Reference proteome</keyword>
<dbReference type="GO" id="GO:0016740">
    <property type="term" value="F:transferase activity"/>
    <property type="evidence" value="ECO:0007669"/>
    <property type="project" value="UniProtKB-KW"/>
</dbReference>
<comment type="caution">
    <text evidence="2">The sequence shown here is derived from an EMBL/GenBank/DDBJ whole genome shotgun (WGS) entry which is preliminary data.</text>
</comment>
<evidence type="ECO:0000259" key="1">
    <source>
        <dbReference type="Pfam" id="PF04230"/>
    </source>
</evidence>
<dbReference type="Pfam" id="PF04230">
    <property type="entry name" value="PS_pyruv_trans"/>
    <property type="match status" value="1"/>
</dbReference>
<evidence type="ECO:0000313" key="3">
    <source>
        <dbReference type="Proteomes" id="UP001200110"/>
    </source>
</evidence>
<evidence type="ECO:0000313" key="2">
    <source>
        <dbReference type="EMBL" id="MCF8590577.1"/>
    </source>
</evidence>
<name>A0ABS9IYM7_9ACTN</name>
<proteinExistence type="predicted"/>
<keyword evidence="2" id="KW-0808">Transferase</keyword>
<organism evidence="2 3">
    <name type="scientific">Gordonia liuliyuniae</name>
    <dbReference type="NCBI Taxonomy" id="2911517"/>
    <lineage>
        <taxon>Bacteria</taxon>
        <taxon>Bacillati</taxon>
        <taxon>Actinomycetota</taxon>
        <taxon>Actinomycetes</taxon>
        <taxon>Mycobacteriales</taxon>
        <taxon>Gordoniaceae</taxon>
        <taxon>Gordonia</taxon>
    </lineage>
</organism>
<reference evidence="2 3" key="1">
    <citation type="submission" date="2022-01" db="EMBL/GenBank/DDBJ databases">
        <authorList>
            <person name="Huang Y."/>
        </authorList>
    </citation>
    <scope>NUCLEOTIDE SEQUENCE [LARGE SCALE GENOMIC DNA]</scope>
    <source>
        <strain evidence="2 3">HY366</strain>
    </source>
</reference>
<accession>A0ABS9IYM7</accession>
<dbReference type="Proteomes" id="UP001200110">
    <property type="component" value="Unassembled WGS sequence"/>
</dbReference>
<feature type="domain" description="Polysaccharide pyruvyl transferase" evidence="1">
    <location>
        <begin position="57"/>
        <end position="124"/>
    </location>
</feature>
<sequence>MADRQARKDLSFPDFDCYAVRGKLTRDRIRADRDVALGDPGLLASRAYPRSTTIPGKIGLVYHYVNKNDSAVRDAGRHAVTLIDPLRDPDAVTADITSCEFVFSSSLHGLIVADSYGIPNAWVTFKRKLGGGSYKFDDYYSAFDGAATMISPDSVTDVAEIRRLERTYRGIPDLEEIQNRLIAAFPYSPSTAAGRTRTARATT</sequence>
<protein>
    <submittedName>
        <fullName evidence="2">Polysaccharide pyruvyl transferase family protein</fullName>
    </submittedName>
</protein>
<gene>
    <name evidence="2" type="ORF">L5G33_19145</name>
</gene>